<comment type="caution">
    <text evidence="2">The sequence shown here is derived from an EMBL/GenBank/DDBJ whole genome shotgun (WGS) entry which is preliminary data.</text>
</comment>
<reference evidence="3" key="1">
    <citation type="journal article" date="2019" name="Int. J. Syst. Evol. Microbiol.">
        <title>The Global Catalogue of Microorganisms (GCM) 10K type strain sequencing project: providing services to taxonomists for standard genome sequencing and annotation.</title>
        <authorList>
            <consortium name="The Broad Institute Genomics Platform"/>
            <consortium name="The Broad Institute Genome Sequencing Center for Infectious Disease"/>
            <person name="Wu L."/>
            <person name="Ma J."/>
        </authorList>
    </citation>
    <scope>NUCLEOTIDE SEQUENCE [LARGE SCALE GENOMIC DNA]</scope>
    <source>
        <strain evidence="3">JCM 9651</strain>
    </source>
</reference>
<evidence type="ECO:0000313" key="2">
    <source>
        <dbReference type="EMBL" id="GAA3372701.1"/>
    </source>
</evidence>
<accession>A0ABP6SBA4</accession>
<keyword evidence="3" id="KW-1185">Reference proteome</keyword>
<organism evidence="2 3">
    <name type="scientific">Streptomyces sannanensis</name>
    <dbReference type="NCBI Taxonomy" id="285536"/>
    <lineage>
        <taxon>Bacteria</taxon>
        <taxon>Bacillati</taxon>
        <taxon>Actinomycetota</taxon>
        <taxon>Actinomycetes</taxon>
        <taxon>Kitasatosporales</taxon>
        <taxon>Streptomycetaceae</taxon>
        <taxon>Streptomyces</taxon>
    </lineage>
</organism>
<dbReference type="Proteomes" id="UP001499990">
    <property type="component" value="Unassembled WGS sequence"/>
</dbReference>
<gene>
    <name evidence="2" type="ORF">GCM10020367_28780</name>
</gene>
<evidence type="ECO:0000313" key="3">
    <source>
        <dbReference type="Proteomes" id="UP001499990"/>
    </source>
</evidence>
<keyword evidence="1" id="KW-0472">Membrane</keyword>
<keyword evidence="1" id="KW-1133">Transmembrane helix</keyword>
<dbReference type="RefSeq" id="WP_345037353.1">
    <property type="nucleotide sequence ID" value="NZ_BAAAYL010000001.1"/>
</dbReference>
<dbReference type="Pfam" id="PF10745">
    <property type="entry name" value="DUF2530"/>
    <property type="match status" value="1"/>
</dbReference>
<dbReference type="EMBL" id="BAAAYL010000001">
    <property type="protein sequence ID" value="GAA3372701.1"/>
    <property type="molecule type" value="Genomic_DNA"/>
</dbReference>
<keyword evidence="1" id="KW-0812">Transmembrane</keyword>
<feature type="transmembrane region" description="Helical" evidence="1">
    <location>
        <begin position="53"/>
        <end position="73"/>
    </location>
</feature>
<sequence>MAGFSLKGSPNHEAPEPLEGPVVATITGGTILWFVLFLVQVPFYGWFDDRGALWWLWTCLAGGGLGLIGIWYVRKRDAAIKRARATAAPVDRRNDSHTEA</sequence>
<proteinExistence type="predicted"/>
<name>A0ABP6SBA4_9ACTN</name>
<protein>
    <submittedName>
        <fullName evidence="2">DUF2530 domain-containing protein</fullName>
    </submittedName>
</protein>
<feature type="transmembrane region" description="Helical" evidence="1">
    <location>
        <begin position="21"/>
        <end position="47"/>
    </location>
</feature>
<evidence type="ECO:0000256" key="1">
    <source>
        <dbReference type="SAM" id="Phobius"/>
    </source>
</evidence>
<dbReference type="InterPro" id="IPR019681">
    <property type="entry name" value="DUF2530"/>
</dbReference>